<dbReference type="Proteomes" id="UP000504615">
    <property type="component" value="Unplaced"/>
</dbReference>
<reference evidence="19" key="1">
    <citation type="submission" date="2025-08" db="UniProtKB">
        <authorList>
            <consortium name="RefSeq"/>
        </authorList>
    </citation>
    <scope>IDENTIFICATION</scope>
</reference>
<dbReference type="InterPro" id="IPR057247">
    <property type="entry name" value="CARBOXYPEPT_ZN_2"/>
</dbReference>
<evidence type="ECO:0000256" key="4">
    <source>
        <dbReference type="ARBA" id="ARBA00022525"/>
    </source>
</evidence>
<dbReference type="GO" id="GO:0005615">
    <property type="term" value="C:extracellular space"/>
    <property type="evidence" value="ECO:0007669"/>
    <property type="project" value="TreeGrafter"/>
</dbReference>
<comment type="cofactor">
    <cofactor evidence="1">
        <name>Zn(2+)</name>
        <dbReference type="ChEBI" id="CHEBI:29105"/>
    </cofactor>
</comment>
<evidence type="ECO:0000256" key="11">
    <source>
        <dbReference type="ARBA" id="ARBA00023049"/>
    </source>
</evidence>
<dbReference type="PANTHER" id="PTHR11705:SF153">
    <property type="entry name" value="ZINC CARBOXYPEPTIDASE A 1-LIKE PROTEIN"/>
    <property type="match status" value="1"/>
</dbReference>
<protein>
    <recommendedName>
        <fullName evidence="14">Zinc carboxypeptidase A 1</fullName>
    </recommendedName>
</protein>
<dbReference type="InterPro" id="IPR000834">
    <property type="entry name" value="Peptidase_M14"/>
</dbReference>
<dbReference type="RefSeq" id="XP_011648173.1">
    <property type="nucleotide sequence ID" value="XM_011649871.2"/>
</dbReference>
<evidence type="ECO:0000256" key="5">
    <source>
        <dbReference type="ARBA" id="ARBA00022645"/>
    </source>
</evidence>
<evidence type="ECO:0000256" key="3">
    <source>
        <dbReference type="ARBA" id="ARBA00005988"/>
    </source>
</evidence>
<dbReference type="GO" id="GO:0004181">
    <property type="term" value="F:metallocarboxypeptidase activity"/>
    <property type="evidence" value="ECO:0007669"/>
    <property type="project" value="InterPro"/>
</dbReference>
<dbReference type="InterPro" id="IPR003146">
    <property type="entry name" value="M14A_act_pep"/>
</dbReference>
<evidence type="ECO:0000256" key="9">
    <source>
        <dbReference type="ARBA" id="ARBA00022801"/>
    </source>
</evidence>
<evidence type="ECO:0000256" key="1">
    <source>
        <dbReference type="ARBA" id="ARBA00001947"/>
    </source>
</evidence>
<dbReference type="PANTHER" id="PTHR11705">
    <property type="entry name" value="PROTEASE FAMILY M14 CARBOXYPEPTIDASE A,B"/>
    <property type="match status" value="1"/>
</dbReference>
<sequence length="413" mass="47602">MWKTIILLTIIGLVTAEKATFHNYKVFRITPITQTQVELLHRLMEIPNEFTFWKEPTSVNTEADLMVAPHKLSTFYEIISRIKAPHKVYIEDVQALVDRTTSANQTASFDFYNYHSLWEIYKNLDELAIKYPNKVKVIVGGKTSEGREIKGVKISFNASNPGIFIEGGNHAREWISPATVMYILHELLTSTDRDVISLAISHDWYIFPVFNPDGYVYTHTTNRMWRKTRELHGLFCRGTDPNRNWGYKWNRRGSSMFQCSETYAGNAPFSAIETRTMSEYIRSISDKFYAYISFHSYSQLLMFPYGYTTAHLENYEDLYDIAAKSVAALKKRYGTEYRYGDIAETIYVATGSTADYVKGVCRTPIVYVYELRDQGRYGFLLPPEQIIPTGEETLNSLVAMFKEAKAHGYPKSD</sequence>
<dbReference type="AlphaFoldDB" id="A0A6I9WXB9"/>
<evidence type="ECO:0000256" key="13">
    <source>
        <dbReference type="ARBA" id="ARBA00057299"/>
    </source>
</evidence>
<feature type="chain" id="PRO_5026902049" description="Zinc carboxypeptidase A 1" evidence="16">
    <location>
        <begin position="17"/>
        <end position="413"/>
    </location>
</feature>
<dbReference type="FunFam" id="3.40.630.10:FF:000040">
    <property type="entry name" value="zinc carboxypeptidase"/>
    <property type="match status" value="1"/>
</dbReference>
<comment type="function">
    <text evidence="13">Involved in the digestion of the blood meal.</text>
</comment>
<dbReference type="PROSITE" id="PS00132">
    <property type="entry name" value="CARBOXYPEPT_ZN_1"/>
    <property type="match status" value="1"/>
</dbReference>
<dbReference type="InterPro" id="IPR057246">
    <property type="entry name" value="CARBOXYPEPT_ZN_1"/>
</dbReference>
<dbReference type="PROSITE" id="PS00133">
    <property type="entry name" value="CARBOXYPEPT_ZN_2"/>
    <property type="match status" value="1"/>
</dbReference>
<evidence type="ECO:0000256" key="14">
    <source>
        <dbReference type="ARBA" id="ARBA00069039"/>
    </source>
</evidence>
<dbReference type="PROSITE" id="PS52035">
    <property type="entry name" value="PEPTIDASE_M14"/>
    <property type="match status" value="1"/>
</dbReference>
<keyword evidence="7" id="KW-0479">Metal-binding</keyword>
<keyword evidence="5" id="KW-0121">Carboxypeptidase</keyword>
<dbReference type="Pfam" id="PF00246">
    <property type="entry name" value="Peptidase_M14"/>
    <property type="match status" value="1"/>
</dbReference>
<feature type="domain" description="Peptidase M14" evidence="17">
    <location>
        <begin position="113"/>
        <end position="404"/>
    </location>
</feature>
<evidence type="ECO:0000313" key="18">
    <source>
        <dbReference type="Proteomes" id="UP000504615"/>
    </source>
</evidence>
<evidence type="ECO:0000256" key="12">
    <source>
        <dbReference type="ARBA" id="ARBA00023157"/>
    </source>
</evidence>
<dbReference type="OrthoDB" id="3626597at2759"/>
<dbReference type="GeneID" id="105434215"/>
<dbReference type="CDD" id="cd03860">
    <property type="entry name" value="M14_CP_A-B_like"/>
    <property type="match status" value="1"/>
</dbReference>
<dbReference type="Gene3D" id="3.30.70.340">
    <property type="entry name" value="Metallocarboxypeptidase-like"/>
    <property type="match status" value="1"/>
</dbReference>
<keyword evidence="18" id="KW-1185">Reference proteome</keyword>
<evidence type="ECO:0000256" key="8">
    <source>
        <dbReference type="ARBA" id="ARBA00022729"/>
    </source>
</evidence>
<keyword evidence="4" id="KW-0964">Secreted</keyword>
<gene>
    <name evidence="19" type="primary">LOC105434215</name>
</gene>
<keyword evidence="10" id="KW-0862">Zinc</keyword>
<proteinExistence type="inferred from homology"/>
<evidence type="ECO:0000259" key="17">
    <source>
        <dbReference type="PROSITE" id="PS52035"/>
    </source>
</evidence>
<comment type="subcellular location">
    <subcellularLocation>
        <location evidence="2">Secreted</location>
    </subcellularLocation>
</comment>
<keyword evidence="8 16" id="KW-0732">Signal</keyword>
<evidence type="ECO:0000256" key="16">
    <source>
        <dbReference type="SAM" id="SignalP"/>
    </source>
</evidence>
<dbReference type="PRINTS" id="PR00765">
    <property type="entry name" value="CRBOXYPTASEA"/>
</dbReference>
<evidence type="ECO:0000256" key="6">
    <source>
        <dbReference type="ARBA" id="ARBA00022670"/>
    </source>
</evidence>
<dbReference type="GO" id="GO:0008270">
    <property type="term" value="F:zinc ion binding"/>
    <property type="evidence" value="ECO:0007669"/>
    <property type="project" value="InterPro"/>
</dbReference>
<evidence type="ECO:0000256" key="10">
    <source>
        <dbReference type="ARBA" id="ARBA00022833"/>
    </source>
</evidence>
<feature type="signal peptide" evidence="16">
    <location>
        <begin position="1"/>
        <end position="16"/>
    </location>
</feature>
<keyword evidence="11" id="KW-0482">Metalloprotease</keyword>
<evidence type="ECO:0000256" key="7">
    <source>
        <dbReference type="ARBA" id="ARBA00022723"/>
    </source>
</evidence>
<comment type="similarity">
    <text evidence="3 15">Belongs to the peptidase M14 family.</text>
</comment>
<accession>A0A6I9WXB9</accession>
<dbReference type="InterPro" id="IPR036990">
    <property type="entry name" value="M14A-like_propep"/>
</dbReference>
<keyword evidence="6" id="KW-0645">Protease</keyword>
<feature type="active site" description="Proton donor/acceptor" evidence="15">
    <location>
        <position position="370"/>
    </location>
</feature>
<keyword evidence="12" id="KW-1015">Disulfide bond</keyword>
<dbReference type="Gene3D" id="3.40.630.10">
    <property type="entry name" value="Zn peptidases"/>
    <property type="match status" value="1"/>
</dbReference>
<dbReference type="SMART" id="SM00631">
    <property type="entry name" value="Zn_pept"/>
    <property type="match status" value="1"/>
</dbReference>
<dbReference type="SUPFAM" id="SSF54897">
    <property type="entry name" value="Protease propeptides/inhibitors"/>
    <property type="match status" value="1"/>
</dbReference>
<evidence type="ECO:0000256" key="15">
    <source>
        <dbReference type="PROSITE-ProRule" id="PRU01379"/>
    </source>
</evidence>
<dbReference type="GO" id="GO:0006508">
    <property type="term" value="P:proteolysis"/>
    <property type="evidence" value="ECO:0007669"/>
    <property type="project" value="UniProtKB-KW"/>
</dbReference>
<evidence type="ECO:0000256" key="2">
    <source>
        <dbReference type="ARBA" id="ARBA00004613"/>
    </source>
</evidence>
<dbReference type="FunFam" id="3.30.70.340:FF:000002">
    <property type="entry name" value="Carboxypeptidase A"/>
    <property type="match status" value="1"/>
</dbReference>
<evidence type="ECO:0000313" key="19">
    <source>
        <dbReference type="RefSeq" id="XP_011648173.1"/>
    </source>
</evidence>
<organism evidence="18 19">
    <name type="scientific">Pogonomyrmex barbatus</name>
    <name type="common">red harvester ant</name>
    <dbReference type="NCBI Taxonomy" id="144034"/>
    <lineage>
        <taxon>Eukaryota</taxon>
        <taxon>Metazoa</taxon>
        <taxon>Ecdysozoa</taxon>
        <taxon>Arthropoda</taxon>
        <taxon>Hexapoda</taxon>
        <taxon>Insecta</taxon>
        <taxon>Pterygota</taxon>
        <taxon>Neoptera</taxon>
        <taxon>Endopterygota</taxon>
        <taxon>Hymenoptera</taxon>
        <taxon>Apocrita</taxon>
        <taxon>Aculeata</taxon>
        <taxon>Formicoidea</taxon>
        <taxon>Formicidae</taxon>
        <taxon>Myrmicinae</taxon>
        <taxon>Pogonomyrmex</taxon>
    </lineage>
</organism>
<dbReference type="SUPFAM" id="SSF53187">
    <property type="entry name" value="Zn-dependent exopeptidases"/>
    <property type="match status" value="1"/>
</dbReference>
<name>A0A6I9WXB9_9HYME</name>
<keyword evidence="9" id="KW-0378">Hydrolase</keyword>
<dbReference type="KEGG" id="pbar:105434215"/>
<dbReference type="Pfam" id="PF02244">
    <property type="entry name" value="Propep_M14"/>
    <property type="match status" value="1"/>
</dbReference>